<feature type="compositionally biased region" description="Basic and acidic residues" evidence="1">
    <location>
        <begin position="1018"/>
        <end position="1034"/>
    </location>
</feature>
<feature type="compositionally biased region" description="Basic and acidic residues" evidence="1">
    <location>
        <begin position="540"/>
        <end position="564"/>
    </location>
</feature>
<dbReference type="OrthoDB" id="5386574at2759"/>
<evidence type="ECO:0008006" key="4">
    <source>
        <dbReference type="Google" id="ProtNLM"/>
    </source>
</evidence>
<dbReference type="InterPro" id="IPR021582">
    <property type="entry name" value="Aim21"/>
</dbReference>
<feature type="region of interest" description="Disordered" evidence="1">
    <location>
        <begin position="820"/>
        <end position="878"/>
    </location>
</feature>
<dbReference type="AlphaFoldDB" id="A0A8H7W5U2"/>
<comment type="caution">
    <text evidence="2">The sequence shown here is derived from an EMBL/GenBank/DDBJ whole genome shotgun (WGS) entry which is preliminary data.</text>
</comment>
<feature type="compositionally biased region" description="Basic and acidic residues" evidence="1">
    <location>
        <begin position="954"/>
        <end position="965"/>
    </location>
</feature>
<proteinExistence type="predicted"/>
<feature type="region of interest" description="Disordered" evidence="1">
    <location>
        <begin position="489"/>
        <end position="806"/>
    </location>
</feature>
<feature type="compositionally biased region" description="Low complexity" evidence="1">
    <location>
        <begin position="73"/>
        <end position="86"/>
    </location>
</feature>
<feature type="compositionally biased region" description="Polar residues" evidence="1">
    <location>
        <begin position="111"/>
        <end position="128"/>
    </location>
</feature>
<feature type="compositionally biased region" description="Acidic residues" evidence="1">
    <location>
        <begin position="529"/>
        <end position="539"/>
    </location>
</feature>
<accession>A0A8H7W5U2</accession>
<feature type="region of interest" description="Disordered" evidence="1">
    <location>
        <begin position="1"/>
        <end position="275"/>
    </location>
</feature>
<dbReference type="Pfam" id="PF11489">
    <property type="entry name" value="Aim21"/>
    <property type="match status" value="1"/>
</dbReference>
<feature type="compositionally biased region" description="Low complexity" evidence="1">
    <location>
        <begin position="496"/>
        <end position="513"/>
    </location>
</feature>
<feature type="compositionally biased region" description="Polar residues" evidence="1">
    <location>
        <begin position="973"/>
        <end position="984"/>
    </location>
</feature>
<feature type="compositionally biased region" description="Basic and acidic residues" evidence="1">
    <location>
        <begin position="614"/>
        <end position="637"/>
    </location>
</feature>
<feature type="compositionally biased region" description="Basic and acidic residues" evidence="1">
    <location>
        <begin position="373"/>
        <end position="398"/>
    </location>
</feature>
<evidence type="ECO:0000256" key="1">
    <source>
        <dbReference type="SAM" id="MobiDB-lite"/>
    </source>
</evidence>
<gene>
    <name evidence="2" type="ORF">IFR04_008598</name>
</gene>
<feature type="compositionally biased region" description="Polar residues" evidence="1">
    <location>
        <begin position="920"/>
        <end position="929"/>
    </location>
</feature>
<dbReference type="EMBL" id="JAFJYH010000133">
    <property type="protein sequence ID" value="KAG4418240.1"/>
    <property type="molecule type" value="Genomic_DNA"/>
</dbReference>
<reference evidence="2" key="1">
    <citation type="submission" date="2021-02" db="EMBL/GenBank/DDBJ databases">
        <title>Genome sequence Cadophora malorum strain M34.</title>
        <authorList>
            <person name="Stefanovic E."/>
            <person name="Vu D."/>
            <person name="Scully C."/>
            <person name="Dijksterhuis J."/>
            <person name="Roader J."/>
            <person name="Houbraken J."/>
        </authorList>
    </citation>
    <scope>NUCLEOTIDE SEQUENCE</scope>
    <source>
        <strain evidence="2">M34</strain>
    </source>
</reference>
<sequence>MSTAMPQVPPRPTRTTQQDQSAGAGSSLGSDLPKIPPRPANRRLDRSISPSRESFARSPLNETPFLANHGNHSKSSLHSSETLSASDLPRRPPSVTLPSLGQEGNEYAEFSNPSDEQLGTSPTQTRNVANDLKLHAPKPSLPVSSAKARVSTVTRTDSGQAAAYGIGKPSGDDKEPQARSLKAKASFASQTSVGGTERPPSSAESEHGIPEIGQRVPMYPNAGDVQAPSPAPFAQPYAPGIGFHNDGSKPRHHGRKTSSRGHDIPPDAYGRYGHGVIPHDRFEKAYYEKHPELFKKELGQYGEGRPEWAMSSDDLNKIVRETASRGAGSGSHKLIGTPSEQVGFQATEEYASRMSSPRPQSGYHVSHSNTSDTHVDSPLRKESSAAEPSEKAEFEKTLSRSLHAPSDTALESEVEDDVIHVDNVGRRSSRIYGADYAESTEELERQLSRGGEDDYSAPILASDEVAKEPFGYNLEPAVSPVNERRSYEEGNFHYRSGSASSANNSRPSSRPGSIHGAMPGLRLPGVPLEDLDEYEPLFPEEEKNAEKERPLTAADRLKRPELKNRKFPSQDIWEDTPNSLQYTATVSTPQLPEEQEADSKDSPQEENSAHAFARRQEELAERESKSQDSFLHQEKKPWAHKPHLAAETRPNLKQRFPSRDIWEDTPDSLQLQTTVDSPQVEDKDLMSPPDDQPATSPLSIAAVAKPQIPARPGKSKLSESPEKPQPPVPERPRPKQVDATSPPVPVKAKPQVPARPAKPITRESTENVPLTTVPSNSSAKSVGSDQGAAAAAKPKPPVPSRPLGSKIAALQGGFMADLNKRLQLGAQAPKKDEPAPEEEEPKEKGPLVDARKGRARGPARRAPAKSPAPAAAVSEPTSTLSFSMPATLWQIDPEEDYVHVASYSEPAAAAPLETKAAESETPTLATNTAGIPVHEPVEIAPEAEKSSAPQSAIEDYHSSQEEETQKALLIAQAQESNSEVQPVQASDEPPVVTDSDAKDALAVPEEEDLSASTATLKPSEKETLEHEPVKEPVE</sequence>
<feature type="region of interest" description="Disordered" evidence="1">
    <location>
        <begin position="321"/>
        <end position="456"/>
    </location>
</feature>
<feature type="compositionally biased region" description="Basic and acidic residues" evidence="1">
    <location>
        <begin position="841"/>
        <end position="852"/>
    </location>
</feature>
<organism evidence="2 3">
    <name type="scientific">Cadophora malorum</name>
    <dbReference type="NCBI Taxonomy" id="108018"/>
    <lineage>
        <taxon>Eukaryota</taxon>
        <taxon>Fungi</taxon>
        <taxon>Dikarya</taxon>
        <taxon>Ascomycota</taxon>
        <taxon>Pezizomycotina</taxon>
        <taxon>Leotiomycetes</taxon>
        <taxon>Helotiales</taxon>
        <taxon>Ploettnerulaceae</taxon>
        <taxon>Cadophora</taxon>
    </lineage>
</organism>
<feature type="compositionally biased region" description="Basic residues" evidence="1">
    <location>
        <begin position="250"/>
        <end position="259"/>
    </location>
</feature>
<name>A0A8H7W5U2_9HELO</name>
<feature type="compositionally biased region" description="Low complexity" evidence="1">
    <location>
        <begin position="13"/>
        <end position="32"/>
    </location>
</feature>
<feature type="region of interest" description="Disordered" evidence="1">
    <location>
        <begin position="911"/>
        <end position="1034"/>
    </location>
</feature>
<feature type="compositionally biased region" description="Polar residues" evidence="1">
    <location>
        <begin position="576"/>
        <end position="590"/>
    </location>
</feature>
<evidence type="ECO:0000313" key="2">
    <source>
        <dbReference type="EMBL" id="KAG4418240.1"/>
    </source>
</evidence>
<feature type="compositionally biased region" description="Polar residues" evidence="1">
    <location>
        <begin position="766"/>
        <end position="784"/>
    </location>
</feature>
<feature type="compositionally biased region" description="Polar residues" evidence="1">
    <location>
        <begin position="667"/>
        <end position="677"/>
    </location>
</feature>
<feature type="compositionally biased region" description="Basic and acidic residues" evidence="1">
    <location>
        <begin position="442"/>
        <end position="452"/>
    </location>
</feature>
<keyword evidence="3" id="KW-1185">Reference proteome</keyword>
<dbReference type="Proteomes" id="UP000664132">
    <property type="component" value="Unassembled WGS sequence"/>
</dbReference>
<protein>
    <recommendedName>
        <fullName evidence="4">Altered inheritance of mitochondria protein 21</fullName>
    </recommendedName>
</protein>
<feature type="compositionally biased region" description="Low complexity" evidence="1">
    <location>
        <begin position="746"/>
        <end position="759"/>
    </location>
</feature>
<feature type="compositionally biased region" description="Basic residues" evidence="1">
    <location>
        <begin position="853"/>
        <end position="863"/>
    </location>
</feature>
<evidence type="ECO:0000313" key="3">
    <source>
        <dbReference type="Proteomes" id="UP000664132"/>
    </source>
</evidence>